<dbReference type="RefSeq" id="WP_344090359.1">
    <property type="nucleotide sequence ID" value="NZ_BAAAOG010000001.1"/>
</dbReference>
<feature type="domain" description="Glycosyl transferase family 28 C-terminal" evidence="1">
    <location>
        <begin position="232"/>
        <end position="291"/>
    </location>
</feature>
<evidence type="ECO:0000313" key="3">
    <source>
        <dbReference type="Proteomes" id="UP001499933"/>
    </source>
</evidence>
<organism evidence="2 3">
    <name type="scientific">Microbacterium deminutum</name>
    <dbReference type="NCBI Taxonomy" id="344164"/>
    <lineage>
        <taxon>Bacteria</taxon>
        <taxon>Bacillati</taxon>
        <taxon>Actinomycetota</taxon>
        <taxon>Actinomycetes</taxon>
        <taxon>Micrococcales</taxon>
        <taxon>Microbacteriaceae</taxon>
        <taxon>Microbacterium</taxon>
    </lineage>
</organism>
<gene>
    <name evidence="2" type="ORF">GCM10009776_02520</name>
</gene>
<dbReference type="Proteomes" id="UP001499933">
    <property type="component" value="Unassembled WGS sequence"/>
</dbReference>
<keyword evidence="3" id="KW-1185">Reference proteome</keyword>
<proteinExistence type="predicted"/>
<evidence type="ECO:0000259" key="1">
    <source>
        <dbReference type="Pfam" id="PF04101"/>
    </source>
</evidence>
<accession>A0ABN2Q4M4</accession>
<sequence length="330" mass="35743">MQESFDSNILGAGGKALMICSTGGHLTELLRIESRIGAHEDSLWVTFDTEQSRQQLAGRRVHHLPYVGPRDLKGTIFALPTLRRLLQREKFDAAISTGAAIATAALPLARLHGVPSTYVESVCRVRGPSATGRMLARMRGVDVRTQHPSWAKGRWGTHPSILADYRSEQRGVKSDPLRVFITLGTIRGYRFDSIIDAFLATGMANEDTVWQLGDTDRLDSLPGSVNRYLSPDEFAAAAADADVVVTHAGVGTLLELLGMGIFPIQAVRRATRYEHVDDHQLQIAELVNGSGIGIAVEGPDLTEKTIRLAASRRIVDGLTVGQESLAMAGA</sequence>
<dbReference type="EMBL" id="BAAAOG010000001">
    <property type="protein sequence ID" value="GAA1944250.1"/>
    <property type="molecule type" value="Genomic_DNA"/>
</dbReference>
<evidence type="ECO:0000313" key="2">
    <source>
        <dbReference type="EMBL" id="GAA1944250.1"/>
    </source>
</evidence>
<dbReference type="InterPro" id="IPR007235">
    <property type="entry name" value="Glyco_trans_28_C"/>
</dbReference>
<dbReference type="SUPFAM" id="SSF53756">
    <property type="entry name" value="UDP-Glycosyltransferase/glycogen phosphorylase"/>
    <property type="match status" value="1"/>
</dbReference>
<dbReference type="Pfam" id="PF04101">
    <property type="entry name" value="Glyco_tran_28_C"/>
    <property type="match status" value="1"/>
</dbReference>
<comment type="caution">
    <text evidence="2">The sequence shown here is derived from an EMBL/GenBank/DDBJ whole genome shotgun (WGS) entry which is preliminary data.</text>
</comment>
<reference evidence="2 3" key="1">
    <citation type="journal article" date="2019" name="Int. J. Syst. Evol. Microbiol.">
        <title>The Global Catalogue of Microorganisms (GCM) 10K type strain sequencing project: providing services to taxonomists for standard genome sequencing and annotation.</title>
        <authorList>
            <consortium name="The Broad Institute Genomics Platform"/>
            <consortium name="The Broad Institute Genome Sequencing Center for Infectious Disease"/>
            <person name="Wu L."/>
            <person name="Ma J."/>
        </authorList>
    </citation>
    <scope>NUCLEOTIDE SEQUENCE [LARGE SCALE GENOMIC DNA]</scope>
    <source>
        <strain evidence="2 3">JCM 14901</strain>
    </source>
</reference>
<protein>
    <submittedName>
        <fullName evidence="2">Glycosyltransferase</fullName>
    </submittedName>
</protein>
<name>A0ABN2Q4M4_9MICO</name>
<dbReference type="Gene3D" id="3.40.50.2000">
    <property type="entry name" value="Glycogen Phosphorylase B"/>
    <property type="match status" value="2"/>
</dbReference>